<evidence type="ECO:0000259" key="2">
    <source>
        <dbReference type="PROSITE" id="PS51704"/>
    </source>
</evidence>
<keyword evidence="1" id="KW-0812">Transmembrane</keyword>
<evidence type="ECO:0000313" key="3">
    <source>
        <dbReference type="EMBL" id="MFC6178327.1"/>
    </source>
</evidence>
<feature type="domain" description="GP-PDE" evidence="2">
    <location>
        <begin position="300"/>
        <end position="528"/>
    </location>
</feature>
<feature type="transmembrane region" description="Helical" evidence="1">
    <location>
        <begin position="230"/>
        <end position="257"/>
    </location>
</feature>
<feature type="transmembrane region" description="Helical" evidence="1">
    <location>
        <begin position="102"/>
        <end position="121"/>
    </location>
</feature>
<gene>
    <name evidence="3" type="ORF">ACFQGR_02785</name>
</gene>
<dbReference type="EMBL" id="JBHSSG010000008">
    <property type="protein sequence ID" value="MFC6178327.1"/>
    <property type="molecule type" value="Genomic_DNA"/>
</dbReference>
<organism evidence="3 4">
    <name type="scientific">Weissella sagaensis</name>
    <dbReference type="NCBI Taxonomy" id="2559928"/>
    <lineage>
        <taxon>Bacteria</taxon>
        <taxon>Bacillati</taxon>
        <taxon>Bacillota</taxon>
        <taxon>Bacilli</taxon>
        <taxon>Lactobacillales</taxon>
        <taxon>Lactobacillaceae</taxon>
        <taxon>Weissella</taxon>
    </lineage>
</organism>
<dbReference type="InterPro" id="IPR018476">
    <property type="entry name" value="GlyceroP-diester-Pdiesterase_M"/>
</dbReference>
<protein>
    <submittedName>
        <fullName evidence="3">Glycerophosphodiester phosphodiesterase family protein</fullName>
    </submittedName>
</protein>
<keyword evidence="1" id="KW-1133">Transmembrane helix</keyword>
<name>A0ABW1RSD9_9LACO</name>
<feature type="transmembrane region" description="Helical" evidence="1">
    <location>
        <begin position="197"/>
        <end position="218"/>
    </location>
</feature>
<comment type="caution">
    <text evidence="3">The sequence shown here is derived from an EMBL/GenBank/DDBJ whole genome shotgun (WGS) entry which is preliminary data.</text>
</comment>
<dbReference type="PANTHER" id="PTHR46211:SF8">
    <property type="entry name" value="PHOSPHODIESTERASE"/>
    <property type="match status" value="1"/>
</dbReference>
<keyword evidence="4" id="KW-1185">Reference proteome</keyword>
<dbReference type="InterPro" id="IPR017946">
    <property type="entry name" value="PLC-like_Pdiesterase_TIM-brl"/>
</dbReference>
<dbReference type="Pfam" id="PF10110">
    <property type="entry name" value="GPDPase_memb"/>
    <property type="match status" value="1"/>
</dbReference>
<dbReference type="PROSITE" id="PS51704">
    <property type="entry name" value="GP_PDE"/>
    <property type="match status" value="1"/>
</dbReference>
<feature type="transmembrane region" description="Helical" evidence="1">
    <location>
        <begin position="12"/>
        <end position="30"/>
    </location>
</feature>
<dbReference type="SUPFAM" id="SSF51695">
    <property type="entry name" value="PLC-like phosphodiesterases"/>
    <property type="match status" value="1"/>
</dbReference>
<dbReference type="InterPro" id="IPR030395">
    <property type="entry name" value="GP_PDE_dom"/>
</dbReference>
<feature type="transmembrane region" description="Helical" evidence="1">
    <location>
        <begin position="141"/>
        <end position="160"/>
    </location>
</feature>
<evidence type="ECO:0000256" key="1">
    <source>
        <dbReference type="SAM" id="Phobius"/>
    </source>
</evidence>
<reference evidence="4" key="1">
    <citation type="journal article" date="2019" name="Int. J. Syst. Evol. Microbiol.">
        <title>The Global Catalogue of Microorganisms (GCM) 10K type strain sequencing project: providing services to taxonomists for standard genome sequencing and annotation.</title>
        <authorList>
            <consortium name="The Broad Institute Genomics Platform"/>
            <consortium name="The Broad Institute Genome Sequencing Center for Infectious Disease"/>
            <person name="Wu L."/>
            <person name="Ma J."/>
        </authorList>
    </citation>
    <scope>NUCLEOTIDE SEQUENCE [LARGE SCALE GENOMIC DNA]</scope>
    <source>
        <strain evidence="4">CCM 8924</strain>
    </source>
</reference>
<proteinExistence type="predicted"/>
<dbReference type="Proteomes" id="UP001596158">
    <property type="component" value="Unassembled WGS sequence"/>
</dbReference>
<dbReference type="Gene3D" id="3.20.20.190">
    <property type="entry name" value="Phosphatidylinositol (PI) phosphodiesterase"/>
    <property type="match status" value="1"/>
</dbReference>
<feature type="transmembrane region" description="Helical" evidence="1">
    <location>
        <begin position="269"/>
        <end position="289"/>
    </location>
</feature>
<accession>A0ABW1RSD9</accession>
<dbReference type="Pfam" id="PF03009">
    <property type="entry name" value="GDPD"/>
    <property type="match status" value="1"/>
</dbReference>
<feature type="transmembrane region" description="Helical" evidence="1">
    <location>
        <begin position="63"/>
        <end position="82"/>
    </location>
</feature>
<dbReference type="RefSeq" id="WP_137600497.1">
    <property type="nucleotide sequence ID" value="NZ_BJDT01000002.1"/>
</dbReference>
<keyword evidence="1" id="KW-0472">Membrane</keyword>
<dbReference type="PANTHER" id="PTHR46211">
    <property type="entry name" value="GLYCEROPHOSPHORYL DIESTER PHOSPHODIESTERASE"/>
    <property type="match status" value="1"/>
</dbReference>
<evidence type="ECO:0000313" key="4">
    <source>
        <dbReference type="Proteomes" id="UP001596158"/>
    </source>
</evidence>
<sequence length="552" mass="62279">MNNHYLKQTTLMMMLLLVYNYIASVSIGYINDYLPPAYQLDTSGVSALLSDLKANGLQYGMSMLGYFLVYLVFVILLIGVILYHYHKLSIKTLLHNMHRIKIYVFTFILLLILLPLNQVGLKVPVINYIPIPETFIGMISGFWLKVIAAFVYIGIVLVLLRFKDSMYYLVVADDKLKNALTKSWHRNSHQLSASIMAVLRLVGQLLISVGVLMGLQYLVDQLGNSDFSTLMVNVLTAFLMGMLYFITAEVLLLFTTNLNPRIGREPAKITWLLTIATMGATGGLSLSLANRFIQQPMDSQLVMAHMGVTSKNDAQNAIENLEKVSATKPDYVEIDIQHTKDGVYVLSHDAKITALNGQKYKISETNWSELKNISYDSNGHKVSVSNFGDYLNKANELNQKLLIELKINSSISNQELKDFSSKYGQAIKQNKAQIQSLNQNALKRLSDYINATSGLLSPLNNTINRDKSHQFYALEYSSVVPKTSDQAHQVGKKLYAWTVDGHVNIMTMYAYGVDGFITDEPKKTRAYLTKIKKQPNYALVLWKSMMFTKNNF</sequence>